<keyword evidence="2" id="KW-0675">Receptor</keyword>
<dbReference type="RefSeq" id="XP_073801089.1">
    <property type="nucleotide sequence ID" value="XM_073944988.1"/>
</dbReference>
<proteinExistence type="predicted"/>
<protein>
    <submittedName>
        <fullName evidence="2">Protein tyrosine phosphatase receptor type Db isoform X7</fullName>
    </submittedName>
</protein>
<reference evidence="2" key="1">
    <citation type="submission" date="2025-08" db="UniProtKB">
        <authorList>
            <consortium name="RefSeq"/>
        </authorList>
    </citation>
    <scope>IDENTIFICATION</scope>
    <source>
        <strain evidence="2">Tuebingen</strain>
        <tissue evidence="2">Fibroblasts and whole tissue</tissue>
    </source>
</reference>
<gene>
    <name evidence="2" type="primary">ptprdb</name>
    <name evidence="2" type="synonym">ptprd</name>
    <name evidence="2" type="synonym">zgc:165626</name>
</gene>
<keyword evidence="1" id="KW-1185">Reference proteome</keyword>
<organism evidence="1 2">
    <name type="scientific">Danio rerio</name>
    <name type="common">Zebrafish</name>
    <name type="synonym">Brachydanio rerio</name>
    <dbReference type="NCBI Taxonomy" id="7955"/>
    <lineage>
        <taxon>Eukaryota</taxon>
        <taxon>Metazoa</taxon>
        <taxon>Chordata</taxon>
        <taxon>Craniata</taxon>
        <taxon>Vertebrata</taxon>
        <taxon>Euteleostomi</taxon>
        <taxon>Actinopterygii</taxon>
        <taxon>Neopterygii</taxon>
        <taxon>Teleostei</taxon>
        <taxon>Ostariophysi</taxon>
        <taxon>Cypriniformes</taxon>
        <taxon>Danionidae</taxon>
        <taxon>Danioninae</taxon>
        <taxon>Danio</taxon>
    </lineage>
</organism>
<dbReference type="Proteomes" id="UP000000437">
    <property type="component" value="Chromosome 1"/>
</dbReference>
<accession>A0AC58J3M7</accession>
<sequence>MARGHMIYRSAYQPLLLILLSALQLAHMQSAPRFTRTPTDQIGVQGGVASFVCQATGDPQPKITWSRKGKKVTNQRFEVIEFEDGSGSALRVQPLRTPRDEAIYECVASNEIGEITASTRLSVLREDQLPAGFPSIDMGPQLKVVERSRTATMLCAASGTPDPEITWFKDFLPIDTHTHGRIKQLRSGGTPIRGALQIDQSEETDQGKYECVATNSEGTRYSTPANLYVRVRRIPPRFSVPPMDYEIMPGGSVNITCQAVGVPMPYVKWMLGAEDLTPEDDMPIGRNVLELTNVRQSANYTCVAMSTLGVIETVSQITVKALPNPPGSPVVMERSATSITLMWDSGNPHPVSYYIIQYRPSSSTDPFKEIDAIATTRYSVGGLSPYSHYHFRVVAVNSIGRGAPSPTVDARTAEQAPSSPPRRVRGRMLSGSTAMVQWEEPEEANGQVVGYRVYYTSDSSLSVSQWEKEMVRGANFLNIRDLTPNKTYYIRVLAFTAVGDGPLSSDLHIIAKTGVPSQPTELKAEVKSETSILLSWIPPAHSGTDAITGYELIYRLGDQPEQKITFDPSSSYLLKNLKPFSTYVFQLAARSKHGLGAFTSEITVQTPQTLFAVNFKVKAAMKSSVLLTWESRTTSNKAQSLIISYGDGESVEVDGRLGQKLVTKLKPQSLYNFLLTSKSDSTGGLQHRTDAMTAPNLMTRKPQLLDKTSSQSIAILQLPTVQGQANVRGFYILVVPLKRQRAGNFQNMWSDPDEMNLDELLREINGTGRSVRLRRQAEAKPYITAHFQNLPAEFKLGDGHVYGAFMNRPLVNGQEYVCFVLAILELGQNTVYSTSPFSDAVLFSDVEPQPIVDEEEGLLWVVGPVLAVIFIISIVILILLFKRKRAELEGRKCSFLSSGKAMSSQHPSDPVELRRINFPTAGMTSHPPVSVSELPAHIERMKANDSLRFSQEYESIDPGQQFSWEHSNLEINKPKNRYANVIAYDHTRVALTNTDGVAGGDYINANFIDGYRRQGAYIATQGPMPDTFSDFWRMVWEQHTANVIMITKLEEKSRNKCDQYWPSRGTETYGLMQVSLLDTVELATYCVRTFALFKSGSGEKREVRQFQFTAWPDQGVPEHPTPFLAFLRRVKACNPPDAGPIVVHCSAGVGRTGCFIVIDAMLERVKQEKTLDIYGHVTLMRSQRNYMVQTEEQYVFIYEALLEAVSCGNTEVPARNLYAYIQRLSQTEPPEHISGMEQEFKRLANAKAHNSRFVSASLPCNKFKNRLVNIMPYESTRVCLQPIRGVEGSDYVNGSFIDGYRQQRAYIATQGPLAETVEDFWRMLWEHNSTIVVMLTKLREMGREKCHQYWPSDRSARYQYFVVDPMAEYNMPQYILREFKVTDARDGQSRTVRQFQFTDWPEQGVPKSGEGFIDFIGQVHKTKEQFGQDGPITVHCSAGVGRTGVFITLSIVLERMRYEGVVDIFQTVKMLRTQRPAMVQTEEQYQFCYRAGLEYLGSFDHYAT</sequence>
<evidence type="ECO:0000313" key="2">
    <source>
        <dbReference type="RefSeq" id="XP_073801089.1"/>
    </source>
</evidence>
<name>A0AC58J3M7_DANRE</name>
<evidence type="ECO:0000313" key="1">
    <source>
        <dbReference type="Proteomes" id="UP000000437"/>
    </source>
</evidence>